<dbReference type="RefSeq" id="WP_343056749.1">
    <property type="nucleotide sequence ID" value="NZ_JACIJP010000006.1"/>
</dbReference>
<dbReference type="InterPro" id="IPR036086">
    <property type="entry name" value="ParB/Sulfiredoxin_sf"/>
</dbReference>
<dbReference type="SUPFAM" id="SSF109709">
    <property type="entry name" value="KorB DNA-binding domain-like"/>
    <property type="match status" value="1"/>
</dbReference>
<evidence type="ECO:0000313" key="2">
    <source>
        <dbReference type="EMBL" id="MBB6125377.1"/>
    </source>
</evidence>
<sequence>MEVTQPPIRLAFERKLLLLSIDGLFPLKPLRAKVKESKKYLQILASVRTIGVVEPPAVIPDPQNAGSYLLLDGHLRIEALKELSITEVLCLVATEDETYTYNKRTNRMSAAQEHKMVVRAMDRGVSVDKMARALGLDPASIRRRSRLLEGICPEAENLLKDTSCAMAVFDVLRMMKPIRQIVAAEIMTGQGNYTAAFARTILVATPADQLVAPSAPSKAKTNTVEHMARLEKELIGLQSQVKAVEDSYGIDNLHLTVSQGYLRKLLSNGPVVRWLSRNRPEYLEQFQSIAEITALPTITPADA</sequence>
<dbReference type="InterPro" id="IPR011111">
    <property type="entry name" value="Plasmid_RepB"/>
</dbReference>
<dbReference type="Pfam" id="PF07506">
    <property type="entry name" value="RepB"/>
    <property type="match status" value="1"/>
</dbReference>
<dbReference type="SUPFAM" id="SSF110849">
    <property type="entry name" value="ParB/Sulfiredoxin"/>
    <property type="match status" value="1"/>
</dbReference>
<evidence type="ECO:0000259" key="1">
    <source>
        <dbReference type="Pfam" id="PF07506"/>
    </source>
</evidence>
<protein>
    <recommendedName>
        <fullName evidence="1">RepB plasmid partition domain-containing protein</fullName>
    </recommendedName>
</protein>
<name>A0A841J3I8_9SPHN</name>
<dbReference type="EMBL" id="JACIJP010000006">
    <property type="protein sequence ID" value="MBB6125377.1"/>
    <property type="molecule type" value="Genomic_DNA"/>
</dbReference>
<accession>A0A841J3I8</accession>
<dbReference type="AlphaFoldDB" id="A0A841J3I8"/>
<evidence type="ECO:0000313" key="3">
    <source>
        <dbReference type="Proteomes" id="UP000552700"/>
    </source>
</evidence>
<gene>
    <name evidence="2" type="ORF">FHS92_003138</name>
</gene>
<keyword evidence="3" id="KW-1185">Reference proteome</keyword>
<proteinExistence type="predicted"/>
<comment type="caution">
    <text evidence="2">The sequence shown here is derived from an EMBL/GenBank/DDBJ whole genome shotgun (WGS) entry which is preliminary data.</text>
</comment>
<dbReference type="Proteomes" id="UP000552700">
    <property type="component" value="Unassembled WGS sequence"/>
</dbReference>
<reference evidence="2 3" key="1">
    <citation type="submission" date="2020-08" db="EMBL/GenBank/DDBJ databases">
        <title>Genomic Encyclopedia of Type Strains, Phase IV (KMG-IV): sequencing the most valuable type-strain genomes for metagenomic binning, comparative biology and taxonomic classification.</title>
        <authorList>
            <person name="Goeker M."/>
        </authorList>
    </citation>
    <scope>NUCLEOTIDE SEQUENCE [LARGE SCALE GENOMIC DNA]</scope>
    <source>
        <strain evidence="2 3">DSM 102255</strain>
    </source>
</reference>
<dbReference type="Gene3D" id="3.90.1530.10">
    <property type="entry name" value="Conserved hypothetical protein from pyrococcus furiosus pfu- 392566-001, ParB domain"/>
    <property type="match status" value="1"/>
</dbReference>
<feature type="domain" description="RepB plasmid partition" evidence="1">
    <location>
        <begin position="105"/>
        <end position="286"/>
    </location>
</feature>
<organism evidence="2 3">
    <name type="scientific">Sphingobium subterraneum</name>
    <dbReference type="NCBI Taxonomy" id="627688"/>
    <lineage>
        <taxon>Bacteria</taxon>
        <taxon>Pseudomonadati</taxon>
        <taxon>Pseudomonadota</taxon>
        <taxon>Alphaproteobacteria</taxon>
        <taxon>Sphingomonadales</taxon>
        <taxon>Sphingomonadaceae</taxon>
        <taxon>Sphingobium</taxon>
    </lineage>
</organism>